<dbReference type="Proteomes" id="UP000242188">
    <property type="component" value="Unassembled WGS sequence"/>
</dbReference>
<organism evidence="2 3">
    <name type="scientific">Mizuhopecten yessoensis</name>
    <name type="common">Japanese scallop</name>
    <name type="synonym">Patinopecten yessoensis</name>
    <dbReference type="NCBI Taxonomy" id="6573"/>
    <lineage>
        <taxon>Eukaryota</taxon>
        <taxon>Metazoa</taxon>
        <taxon>Spiralia</taxon>
        <taxon>Lophotrochozoa</taxon>
        <taxon>Mollusca</taxon>
        <taxon>Bivalvia</taxon>
        <taxon>Autobranchia</taxon>
        <taxon>Pteriomorphia</taxon>
        <taxon>Pectinida</taxon>
        <taxon>Pectinoidea</taxon>
        <taxon>Pectinidae</taxon>
        <taxon>Mizuhopecten</taxon>
    </lineage>
</organism>
<evidence type="ECO:0000313" key="3">
    <source>
        <dbReference type="Proteomes" id="UP000242188"/>
    </source>
</evidence>
<dbReference type="OrthoDB" id="10327719at2759"/>
<keyword evidence="3" id="KW-1185">Reference proteome</keyword>
<reference evidence="2 3" key="1">
    <citation type="journal article" date="2017" name="Nat. Ecol. Evol.">
        <title>Scallop genome provides insights into evolution of bilaterian karyotype and development.</title>
        <authorList>
            <person name="Wang S."/>
            <person name="Zhang J."/>
            <person name="Jiao W."/>
            <person name="Li J."/>
            <person name="Xun X."/>
            <person name="Sun Y."/>
            <person name="Guo X."/>
            <person name="Huan P."/>
            <person name="Dong B."/>
            <person name="Zhang L."/>
            <person name="Hu X."/>
            <person name="Sun X."/>
            <person name="Wang J."/>
            <person name="Zhao C."/>
            <person name="Wang Y."/>
            <person name="Wang D."/>
            <person name="Huang X."/>
            <person name="Wang R."/>
            <person name="Lv J."/>
            <person name="Li Y."/>
            <person name="Zhang Z."/>
            <person name="Liu B."/>
            <person name="Lu W."/>
            <person name="Hui Y."/>
            <person name="Liang J."/>
            <person name="Zhou Z."/>
            <person name="Hou R."/>
            <person name="Li X."/>
            <person name="Liu Y."/>
            <person name="Li H."/>
            <person name="Ning X."/>
            <person name="Lin Y."/>
            <person name="Zhao L."/>
            <person name="Xing Q."/>
            <person name="Dou J."/>
            <person name="Li Y."/>
            <person name="Mao J."/>
            <person name="Guo H."/>
            <person name="Dou H."/>
            <person name="Li T."/>
            <person name="Mu C."/>
            <person name="Jiang W."/>
            <person name="Fu Q."/>
            <person name="Fu X."/>
            <person name="Miao Y."/>
            <person name="Liu J."/>
            <person name="Yu Q."/>
            <person name="Li R."/>
            <person name="Liao H."/>
            <person name="Li X."/>
            <person name="Kong Y."/>
            <person name="Jiang Z."/>
            <person name="Chourrout D."/>
            <person name="Li R."/>
            <person name="Bao Z."/>
        </authorList>
    </citation>
    <scope>NUCLEOTIDE SEQUENCE [LARGE SCALE GENOMIC DNA]</scope>
    <source>
        <strain evidence="2 3">PY_sf001</strain>
    </source>
</reference>
<name>A0A210QTI8_MIZYE</name>
<comment type="caution">
    <text evidence="2">The sequence shown here is derived from an EMBL/GenBank/DDBJ whole genome shotgun (WGS) entry which is preliminary data.</text>
</comment>
<sequence length="249" mass="27388">MSVDVWTAICCLLMANVGQGSTVSSSVCDSYRAIQQLPCLEMRAPTPKERERLFSGDYLTKEGVEVFLGVWCSSLLRYDSCISTNTEQCPNRVELQQLGQENGGLCTANGEIDQQVQPYLQMLVQAAIMGECAQYWRRFFGPCYPRGGSEMPDRPDSSMTIALGKAWWTRTRTDTIRCIVNKVVPTPPDSCVGMSARDAKIFAVLDTLWSEPYGVGAHVDISGTVTCSQAPIKPLSKLNVAELVRLSQG</sequence>
<feature type="signal peptide" evidence="1">
    <location>
        <begin position="1"/>
        <end position="20"/>
    </location>
</feature>
<evidence type="ECO:0000313" key="2">
    <source>
        <dbReference type="EMBL" id="OWF52035.1"/>
    </source>
</evidence>
<evidence type="ECO:0008006" key="4">
    <source>
        <dbReference type="Google" id="ProtNLM"/>
    </source>
</evidence>
<gene>
    <name evidence="2" type="ORF">KP79_PYT24438</name>
</gene>
<evidence type="ECO:0000256" key="1">
    <source>
        <dbReference type="SAM" id="SignalP"/>
    </source>
</evidence>
<accession>A0A210QTI8</accession>
<keyword evidence="1" id="KW-0732">Signal</keyword>
<protein>
    <recommendedName>
        <fullName evidence="4">Secreted protein</fullName>
    </recommendedName>
</protein>
<dbReference type="EMBL" id="NEDP02001993">
    <property type="protein sequence ID" value="OWF52035.1"/>
    <property type="molecule type" value="Genomic_DNA"/>
</dbReference>
<proteinExistence type="predicted"/>
<feature type="chain" id="PRO_5012351995" description="Secreted protein" evidence="1">
    <location>
        <begin position="21"/>
        <end position="249"/>
    </location>
</feature>
<dbReference type="AlphaFoldDB" id="A0A210QTI8"/>